<proteinExistence type="predicted"/>
<organism evidence="1 2">
    <name type="scientific">Muricoccus roseus</name>
    <dbReference type="NCBI Taxonomy" id="198092"/>
    <lineage>
        <taxon>Bacteria</taxon>
        <taxon>Pseudomonadati</taxon>
        <taxon>Pseudomonadota</taxon>
        <taxon>Alphaproteobacteria</taxon>
        <taxon>Acetobacterales</taxon>
        <taxon>Roseomonadaceae</taxon>
        <taxon>Muricoccus</taxon>
    </lineage>
</organism>
<keyword evidence="2" id="KW-1185">Reference proteome</keyword>
<reference evidence="1 2" key="1">
    <citation type="submission" date="2016-11" db="EMBL/GenBank/DDBJ databases">
        <authorList>
            <person name="Jaros S."/>
            <person name="Januszkiewicz K."/>
            <person name="Wedrychowicz H."/>
        </authorList>
    </citation>
    <scope>NUCLEOTIDE SEQUENCE [LARGE SCALE GENOMIC DNA]</scope>
    <source>
        <strain evidence="1 2">DSM 14916</strain>
    </source>
</reference>
<evidence type="ECO:0000313" key="2">
    <source>
        <dbReference type="Proteomes" id="UP000184387"/>
    </source>
</evidence>
<gene>
    <name evidence="1" type="ORF">SAMN02745194_02003</name>
</gene>
<protein>
    <submittedName>
        <fullName evidence="1">Uncharacterized protein</fullName>
    </submittedName>
</protein>
<dbReference type="RefSeq" id="WP_139281324.1">
    <property type="nucleotide sequence ID" value="NZ_FQZF01000010.1"/>
</dbReference>
<dbReference type="Proteomes" id="UP000184387">
    <property type="component" value="Unassembled WGS sequence"/>
</dbReference>
<dbReference type="AlphaFoldDB" id="A0A1M6HH44"/>
<evidence type="ECO:0000313" key="1">
    <source>
        <dbReference type="EMBL" id="SHJ21508.1"/>
    </source>
</evidence>
<name>A0A1M6HH44_9PROT</name>
<sequence>MRTYLVALILLALAPALLLGAVTTWQVGQTDQRVAEARLASTARALSTALDREVEIASTALATVAASPSLQDGDVEANCPQAAAAGQAFGGWVALLQPDLRQEHRQVL</sequence>
<dbReference type="EMBL" id="FQZF01000010">
    <property type="protein sequence ID" value="SHJ21508.1"/>
    <property type="molecule type" value="Genomic_DNA"/>
</dbReference>
<accession>A0A1M6HH44</accession>